<keyword evidence="4" id="KW-0576">Peroxisome</keyword>
<dbReference type="PANTHER" id="PTHR24096">
    <property type="entry name" value="LONG-CHAIN-FATTY-ACID--COA LIGASE"/>
    <property type="match status" value="1"/>
</dbReference>
<keyword evidence="7" id="KW-1185">Reference proteome</keyword>
<keyword evidence="3" id="KW-0436">Ligase</keyword>
<dbReference type="PANTHER" id="PTHR24096:SF149">
    <property type="entry name" value="AMP-BINDING DOMAIN-CONTAINING PROTEIN-RELATED"/>
    <property type="match status" value="1"/>
</dbReference>
<dbReference type="InterPro" id="IPR042099">
    <property type="entry name" value="ANL_N_sf"/>
</dbReference>
<dbReference type="Pfam" id="PF00241">
    <property type="entry name" value="Cofilin_ADF"/>
    <property type="match status" value="1"/>
</dbReference>
<comment type="similarity">
    <text evidence="2">Belongs to the ATP-dependent AMP-binding enzyme family.</text>
</comment>
<evidence type="ECO:0000313" key="6">
    <source>
        <dbReference type="EMBL" id="KAK4872948.1"/>
    </source>
</evidence>
<dbReference type="GO" id="GO:0016405">
    <property type="term" value="F:CoA-ligase activity"/>
    <property type="evidence" value="ECO:0007669"/>
    <property type="project" value="TreeGrafter"/>
</dbReference>
<dbReference type="SUPFAM" id="SSF55753">
    <property type="entry name" value="Actin depolymerizing proteins"/>
    <property type="match status" value="1"/>
</dbReference>
<gene>
    <name evidence="6" type="ORF">RN001_014977</name>
</gene>
<evidence type="ECO:0000256" key="1">
    <source>
        <dbReference type="ARBA" id="ARBA00004275"/>
    </source>
</evidence>
<dbReference type="InterPro" id="IPR002108">
    <property type="entry name" value="ADF-H"/>
</dbReference>
<evidence type="ECO:0000256" key="4">
    <source>
        <dbReference type="ARBA" id="ARBA00023140"/>
    </source>
</evidence>
<dbReference type="PROSITE" id="PS51263">
    <property type="entry name" value="ADF_H"/>
    <property type="match status" value="1"/>
</dbReference>
<dbReference type="SUPFAM" id="SSF56801">
    <property type="entry name" value="Acetyl-CoA synthetase-like"/>
    <property type="match status" value="1"/>
</dbReference>
<dbReference type="PROSITE" id="PS00455">
    <property type="entry name" value="AMP_BINDING"/>
    <property type="match status" value="1"/>
</dbReference>
<dbReference type="GO" id="GO:0003779">
    <property type="term" value="F:actin binding"/>
    <property type="evidence" value="ECO:0007669"/>
    <property type="project" value="InterPro"/>
</dbReference>
<dbReference type="EMBL" id="JARPUR010000007">
    <property type="protein sequence ID" value="KAK4872948.1"/>
    <property type="molecule type" value="Genomic_DNA"/>
</dbReference>
<sequence length="708" mass="80297">MLLNTQNSVANWHAYLINKSSTEEVLGYTTLPNFGNNMDFRLSQIKVSSKSEKAIEEIKLNAKHRYLILYLNKNLIEVETIGKTEETFCDLLKKLNPKVFRYILYYYESEELPHLNDQCILIAWVPNTDVPENDVESYGRALMFVKHALQVENVLVVREVDGIDERKLETLMQKCLESLFDKNIVRVPSIGSIPDNKGLGYIYYNRMLQNKNKIALIEGLTGKTITYGVLLERAVSLAISLRKKGVAYGDVITYHGPDQMNCAVVFVATFFLGATICAIDTMFSQEDTTLMLEQVTPKISFVDAELVDKLEKVLAKIDSTAEIIVLGDTDKHTPIFDLIQKTEENDAFKPVEVESYLDTAVIVFTSGSTGVPKPVCHNHDAALHQYISFASLKYCWDRILHFATPHWTVFSKFLGIQILLGKTRIFYPSFFETLWHFTIYNVTTAFFSPVEVLTLCKVGRPDKVDLNELQFTIAGNTVDKNQAKLLRSVFYDADYSFGYGFSEIPNGMTAFKPNCSEDALLKNKKPSSVGRALPGFSFKIVDPKTEEVVGQGQQGEVRVQTSFFLSGYWKGDLLSLWDDFGWMKTGDLGFYDEDRCLYIVGRLKDMFKYQDYHIIPLVIENVIRTHPAVLNAAVIGKPHLIDGHHPLGVAVLKPNHQVTEEELLEYVNEKVHFSHKLRAGIRIVDKLPLSSNGKIRKLALQEMLLNEV</sequence>
<evidence type="ECO:0000313" key="7">
    <source>
        <dbReference type="Proteomes" id="UP001353858"/>
    </source>
</evidence>
<dbReference type="GO" id="GO:0005777">
    <property type="term" value="C:peroxisome"/>
    <property type="evidence" value="ECO:0007669"/>
    <property type="project" value="UniProtKB-SubCell"/>
</dbReference>
<name>A0AAN7P173_9COLE</name>
<evidence type="ECO:0000256" key="2">
    <source>
        <dbReference type="ARBA" id="ARBA00006432"/>
    </source>
</evidence>
<evidence type="ECO:0000256" key="3">
    <source>
        <dbReference type="ARBA" id="ARBA00022598"/>
    </source>
</evidence>
<dbReference type="InterPro" id="IPR045851">
    <property type="entry name" value="AMP-bd_C_sf"/>
</dbReference>
<comment type="caution">
    <text evidence="6">The sequence shown here is derived from an EMBL/GenBank/DDBJ whole genome shotgun (WGS) entry which is preliminary data.</text>
</comment>
<dbReference type="InterPro" id="IPR000873">
    <property type="entry name" value="AMP-dep_synth/lig_dom"/>
</dbReference>
<dbReference type="Gene3D" id="3.40.50.12780">
    <property type="entry name" value="N-terminal domain of ligase-like"/>
    <property type="match status" value="1"/>
</dbReference>
<reference evidence="7" key="1">
    <citation type="submission" date="2023-01" db="EMBL/GenBank/DDBJ databases">
        <title>Key to firefly adult light organ development and bioluminescence: homeobox transcription factors regulate luciferase expression and transportation to peroxisome.</title>
        <authorList>
            <person name="Fu X."/>
        </authorList>
    </citation>
    <scope>NUCLEOTIDE SEQUENCE [LARGE SCALE GENOMIC DNA]</scope>
</reference>
<protein>
    <recommendedName>
        <fullName evidence="5">ADF-H domain-containing protein</fullName>
    </recommendedName>
</protein>
<feature type="domain" description="ADF-H" evidence="5">
    <location>
        <begin position="44"/>
        <end position="176"/>
    </location>
</feature>
<comment type="subcellular location">
    <subcellularLocation>
        <location evidence="1">Peroxisome</location>
    </subcellularLocation>
</comment>
<dbReference type="InterPro" id="IPR025110">
    <property type="entry name" value="AMP-bd_C"/>
</dbReference>
<evidence type="ECO:0000259" key="5">
    <source>
        <dbReference type="PROSITE" id="PS51263"/>
    </source>
</evidence>
<dbReference type="Gene3D" id="3.40.20.10">
    <property type="entry name" value="Severin"/>
    <property type="match status" value="1"/>
</dbReference>
<dbReference type="InterPro" id="IPR020845">
    <property type="entry name" value="AMP-binding_CS"/>
</dbReference>
<dbReference type="SMART" id="SM00102">
    <property type="entry name" value="ADF"/>
    <property type="match status" value="1"/>
</dbReference>
<dbReference type="Proteomes" id="UP001353858">
    <property type="component" value="Unassembled WGS sequence"/>
</dbReference>
<dbReference type="InterPro" id="IPR029006">
    <property type="entry name" value="ADF-H/Gelsolin-like_dom_sf"/>
</dbReference>
<dbReference type="Gene3D" id="3.30.300.30">
    <property type="match status" value="1"/>
</dbReference>
<organism evidence="6 7">
    <name type="scientific">Aquatica leii</name>
    <dbReference type="NCBI Taxonomy" id="1421715"/>
    <lineage>
        <taxon>Eukaryota</taxon>
        <taxon>Metazoa</taxon>
        <taxon>Ecdysozoa</taxon>
        <taxon>Arthropoda</taxon>
        <taxon>Hexapoda</taxon>
        <taxon>Insecta</taxon>
        <taxon>Pterygota</taxon>
        <taxon>Neoptera</taxon>
        <taxon>Endopterygota</taxon>
        <taxon>Coleoptera</taxon>
        <taxon>Polyphaga</taxon>
        <taxon>Elateriformia</taxon>
        <taxon>Elateroidea</taxon>
        <taxon>Lampyridae</taxon>
        <taxon>Luciolinae</taxon>
        <taxon>Aquatica</taxon>
    </lineage>
</organism>
<dbReference type="Pfam" id="PF13193">
    <property type="entry name" value="AMP-binding_C"/>
    <property type="match status" value="1"/>
</dbReference>
<proteinExistence type="inferred from homology"/>
<dbReference type="Pfam" id="PF00501">
    <property type="entry name" value="AMP-binding"/>
    <property type="match status" value="1"/>
</dbReference>
<dbReference type="AlphaFoldDB" id="A0AAN7P173"/>
<accession>A0AAN7P173</accession>